<name>A0A182URB6_ANOME</name>
<proteinExistence type="predicted"/>
<dbReference type="EnsemblMetazoa" id="AMEM002284-RA">
    <property type="protein sequence ID" value="AMEM002284-PA"/>
    <property type="gene ID" value="AMEM002284"/>
</dbReference>
<dbReference type="AlphaFoldDB" id="A0A182URB6"/>
<accession>A0A182URB6</accession>
<sequence length="111" mass="12324">MSENERRGERSRERTTTPIRPITRTYNLFFGAIIPTYYPPTFGAGYAVQRGARGAFYGRTVGTGGIYLHGAPGSTLCAVPSIVASKFNRSSPARMSSEMQPTMPVRYLWRV</sequence>
<protein>
    <submittedName>
        <fullName evidence="1">Uncharacterized protein</fullName>
    </submittedName>
</protein>
<dbReference type="Proteomes" id="UP000075903">
    <property type="component" value="Unassembled WGS sequence"/>
</dbReference>
<evidence type="ECO:0000313" key="1">
    <source>
        <dbReference type="EnsemblMetazoa" id="AMEM002284-PA"/>
    </source>
</evidence>
<organism evidence="1 2">
    <name type="scientific">Anopheles merus</name>
    <name type="common">Mosquito</name>
    <dbReference type="NCBI Taxonomy" id="30066"/>
    <lineage>
        <taxon>Eukaryota</taxon>
        <taxon>Metazoa</taxon>
        <taxon>Ecdysozoa</taxon>
        <taxon>Arthropoda</taxon>
        <taxon>Hexapoda</taxon>
        <taxon>Insecta</taxon>
        <taxon>Pterygota</taxon>
        <taxon>Neoptera</taxon>
        <taxon>Endopterygota</taxon>
        <taxon>Diptera</taxon>
        <taxon>Nematocera</taxon>
        <taxon>Culicoidea</taxon>
        <taxon>Culicidae</taxon>
        <taxon>Anophelinae</taxon>
        <taxon>Anopheles</taxon>
    </lineage>
</organism>
<dbReference type="VEuPathDB" id="VectorBase:AMEM002284"/>
<evidence type="ECO:0000313" key="2">
    <source>
        <dbReference type="Proteomes" id="UP000075903"/>
    </source>
</evidence>
<reference evidence="1" key="1">
    <citation type="submission" date="2020-05" db="UniProtKB">
        <authorList>
            <consortium name="EnsemblMetazoa"/>
        </authorList>
    </citation>
    <scope>IDENTIFICATION</scope>
    <source>
        <strain evidence="1">MAF</strain>
    </source>
</reference>
<keyword evidence="2" id="KW-1185">Reference proteome</keyword>